<dbReference type="GO" id="GO:0016020">
    <property type="term" value="C:membrane"/>
    <property type="evidence" value="ECO:0007669"/>
    <property type="project" value="UniProtKB-SubCell"/>
</dbReference>
<dbReference type="InterPro" id="IPR005344">
    <property type="entry name" value="TMEM33/Pom33"/>
</dbReference>
<dbReference type="Pfam" id="PF03661">
    <property type="entry name" value="TMEM33_Pom33"/>
    <property type="match status" value="1"/>
</dbReference>
<keyword evidence="3 7" id="KW-0812">Transmembrane</keyword>
<evidence type="ECO:0000256" key="7">
    <source>
        <dbReference type="SAM" id="Phobius"/>
    </source>
</evidence>
<feature type="compositionally biased region" description="Low complexity" evidence="6">
    <location>
        <begin position="127"/>
        <end position="144"/>
    </location>
</feature>
<dbReference type="GO" id="GO:0005783">
    <property type="term" value="C:endoplasmic reticulum"/>
    <property type="evidence" value="ECO:0007669"/>
    <property type="project" value="TreeGrafter"/>
</dbReference>
<dbReference type="Proteomes" id="UP000199727">
    <property type="component" value="Unassembled WGS sequence"/>
</dbReference>
<dbReference type="AlphaFoldDB" id="A0A854QF04"/>
<comment type="caution">
    <text evidence="8">The sequence shown here is derived from an EMBL/GenBank/DDBJ whole genome shotgun (WGS) entry which is preliminary data.</text>
</comment>
<dbReference type="OrthoDB" id="5581259at2759"/>
<feature type="region of interest" description="Disordered" evidence="6">
    <location>
        <begin position="127"/>
        <end position="148"/>
    </location>
</feature>
<keyword evidence="4 7" id="KW-1133">Transmembrane helix</keyword>
<dbReference type="InterPro" id="IPR051645">
    <property type="entry name" value="PER33/POM33_regulator"/>
</dbReference>
<proteinExistence type="inferred from homology"/>
<dbReference type="GO" id="GO:0071786">
    <property type="term" value="P:endoplasmic reticulum tubular network organization"/>
    <property type="evidence" value="ECO:0007669"/>
    <property type="project" value="TreeGrafter"/>
</dbReference>
<evidence type="ECO:0000313" key="9">
    <source>
        <dbReference type="Proteomes" id="UP000199727"/>
    </source>
</evidence>
<evidence type="ECO:0000256" key="1">
    <source>
        <dbReference type="ARBA" id="ARBA00004141"/>
    </source>
</evidence>
<name>A0A854QF04_CRYNE</name>
<comment type="subcellular location">
    <subcellularLocation>
        <location evidence="1">Membrane</location>
        <topology evidence="1">Multi-pass membrane protein</topology>
    </subcellularLocation>
</comment>
<accession>A0A854QF04</accession>
<keyword evidence="5 7" id="KW-0472">Membrane</keyword>
<evidence type="ECO:0000256" key="3">
    <source>
        <dbReference type="ARBA" id="ARBA00022692"/>
    </source>
</evidence>
<organism evidence="8 9">
    <name type="scientific">Cryptococcus neoformans Tu259-1</name>
    <dbReference type="NCBI Taxonomy" id="1230072"/>
    <lineage>
        <taxon>Eukaryota</taxon>
        <taxon>Fungi</taxon>
        <taxon>Dikarya</taxon>
        <taxon>Basidiomycota</taxon>
        <taxon>Agaricomycotina</taxon>
        <taxon>Tremellomycetes</taxon>
        <taxon>Tremellales</taxon>
        <taxon>Cryptococcaceae</taxon>
        <taxon>Cryptococcus</taxon>
        <taxon>Cryptococcus neoformans species complex</taxon>
    </lineage>
</organism>
<evidence type="ECO:0000256" key="6">
    <source>
        <dbReference type="SAM" id="MobiDB-lite"/>
    </source>
</evidence>
<feature type="region of interest" description="Disordered" evidence="6">
    <location>
        <begin position="259"/>
        <end position="278"/>
    </location>
</feature>
<dbReference type="GO" id="GO:0061024">
    <property type="term" value="P:membrane organization"/>
    <property type="evidence" value="ECO:0007669"/>
    <property type="project" value="TreeGrafter"/>
</dbReference>
<evidence type="ECO:0000256" key="5">
    <source>
        <dbReference type="ARBA" id="ARBA00023136"/>
    </source>
</evidence>
<feature type="transmembrane region" description="Helical" evidence="7">
    <location>
        <begin position="38"/>
        <end position="55"/>
    </location>
</feature>
<feature type="compositionally biased region" description="Low complexity" evidence="6">
    <location>
        <begin position="261"/>
        <end position="278"/>
    </location>
</feature>
<gene>
    <name evidence="8" type="ORF">C361_01730</name>
</gene>
<dbReference type="PANTHER" id="PTHR12703:SF4">
    <property type="entry name" value="TRANSMEMBRANE PROTEIN 33"/>
    <property type="match status" value="1"/>
</dbReference>
<evidence type="ECO:0000313" key="8">
    <source>
        <dbReference type="EMBL" id="OXG25770.1"/>
    </source>
</evidence>
<sequence>MPAIDPHYLWALGHFTVLFSTVYIIFQTVLFRGTPVKTYRLAYSGALLSYFIVVYKSLGRPQLSQPWLRRALVDENCQYALLALFWWISKPVNLTVLPFATFSLFHCLTFLRTNIIPKLVPPPPKPAAGAAPDAAAPGASASQPARPPALLDNISRRIQVWVKTNYDTAMRFVAYAEIFITLRLFAGVLTFRTSFITALFMIHFVRFRYHASPFTRSAVHDITTRIDAFVAGKGAAVQNAWGTVKRLVVSWGGMPLLPNEGRTGAQGPAAQAQQAARG</sequence>
<feature type="transmembrane region" description="Helical" evidence="7">
    <location>
        <begin position="7"/>
        <end position="26"/>
    </location>
</feature>
<dbReference type="PANTHER" id="PTHR12703">
    <property type="entry name" value="TRANSMEMBRANE PROTEIN 33"/>
    <property type="match status" value="1"/>
</dbReference>
<comment type="similarity">
    <text evidence="2">Belongs to the PER33/POM33 family.</text>
</comment>
<evidence type="ECO:0000256" key="4">
    <source>
        <dbReference type="ARBA" id="ARBA00022989"/>
    </source>
</evidence>
<evidence type="ECO:0000256" key="2">
    <source>
        <dbReference type="ARBA" id="ARBA00007322"/>
    </source>
</evidence>
<reference evidence="8 9" key="1">
    <citation type="submission" date="2017-06" db="EMBL/GenBank/DDBJ databases">
        <title>Global population genomics of the pathogenic fungus Cryptococcus neoformans var. grubii.</title>
        <authorList>
            <person name="Cuomo C."/>
            <person name="Litvintseva A."/>
            <person name="Chen Y."/>
            <person name="Young S."/>
            <person name="Zeng Q."/>
            <person name="Chapman S."/>
            <person name="Gujja S."/>
            <person name="Saif S."/>
            <person name="Birren B."/>
        </authorList>
    </citation>
    <scope>NUCLEOTIDE SEQUENCE [LARGE SCALE GENOMIC DNA]</scope>
    <source>
        <strain evidence="8 9">Tu259-1</strain>
    </source>
</reference>
<protein>
    <submittedName>
        <fullName evidence="8">Endoplasmic reticulum protein</fullName>
    </submittedName>
</protein>
<feature type="transmembrane region" description="Helical" evidence="7">
    <location>
        <begin position="180"/>
        <end position="205"/>
    </location>
</feature>
<dbReference type="EMBL" id="AMKT01000027">
    <property type="protein sequence ID" value="OXG25770.1"/>
    <property type="molecule type" value="Genomic_DNA"/>
</dbReference>